<comment type="caution">
    <text evidence="1">The sequence shown here is derived from an EMBL/GenBank/DDBJ whole genome shotgun (WGS) entry which is preliminary data.</text>
</comment>
<accession>A0A439CPY6</accession>
<dbReference type="AlphaFoldDB" id="A0A439CPY6"/>
<dbReference type="Proteomes" id="UP000286045">
    <property type="component" value="Unassembled WGS sequence"/>
</dbReference>
<evidence type="ECO:0000313" key="2">
    <source>
        <dbReference type="Proteomes" id="UP000286045"/>
    </source>
</evidence>
<protein>
    <submittedName>
        <fullName evidence="1">Uncharacterized protein</fullName>
    </submittedName>
</protein>
<organism evidence="1 2">
    <name type="scientific">Xylaria grammica</name>
    <dbReference type="NCBI Taxonomy" id="363999"/>
    <lineage>
        <taxon>Eukaryota</taxon>
        <taxon>Fungi</taxon>
        <taxon>Dikarya</taxon>
        <taxon>Ascomycota</taxon>
        <taxon>Pezizomycotina</taxon>
        <taxon>Sordariomycetes</taxon>
        <taxon>Xylariomycetidae</taxon>
        <taxon>Xylariales</taxon>
        <taxon>Xylariaceae</taxon>
        <taxon>Xylaria</taxon>
    </lineage>
</organism>
<evidence type="ECO:0000313" key="1">
    <source>
        <dbReference type="EMBL" id="RWA04203.1"/>
    </source>
</evidence>
<keyword evidence="2" id="KW-1185">Reference proteome</keyword>
<sequence>MFVSHDDHILLVTVEPIVELSVVVVELDKGVDDKPVCVELGGTFVPVLEAALVRPGVLGEVPVDVLLEILVVDVDAGCEPDVKPVEGVDFPLIDVDEASTVEVEPEFNEKVFVPLVGVDEAFRVEEEGPELHETVFVPLTDEPLVVDNGVADPDPELVLDTPLDELPVIGHPTLVIVMFPGVPDAQLEAIVVVFELENVTEVHVSRLVDDVSPLPLIELELRFMDIVVTMGDPLASVFVTVVRLTGTEGMPLPLPLPVADADAEFVVVFSPGPRLPVVVEDTAVVPELALPVELVAVDALIPPEVIDRVSLLVGIVAVELDELPPALLEAIVKVDSVEPVALPAGPVAVEALTLPRVVDKVPVLVGIDIVELGGLPLALLEIPAELDDADTVELPAGLLLVEALAPPDVVMLLVGMDTVGLDELPPELFEVPAELAVVEVLAPPEVTGKLPLLVGIVAVGLSELPPELLEAVVDAVALPEEIVNVSEMINVVVLEVSQLEVSESVFILDEPAEEETVDPPEVHVLDPDEPDELVAVAFPLVAEEEIETVGSVVADSVHEGITDELEAFLETVADVVKETVEVVCQTGTVVLPETVVTRVESLVHVLVPVQSGSGATVDDGQSTGHRQASM</sequence>
<gene>
    <name evidence="1" type="ORF">EKO27_g10899</name>
</gene>
<dbReference type="EMBL" id="RYZI01000611">
    <property type="protein sequence ID" value="RWA04203.1"/>
    <property type="molecule type" value="Genomic_DNA"/>
</dbReference>
<proteinExistence type="predicted"/>
<reference evidence="1 2" key="1">
    <citation type="submission" date="2018-12" db="EMBL/GenBank/DDBJ databases">
        <title>Draft genome sequence of Xylaria grammica IHI A82.</title>
        <authorList>
            <person name="Buettner E."/>
            <person name="Kellner H."/>
        </authorList>
    </citation>
    <scope>NUCLEOTIDE SEQUENCE [LARGE SCALE GENOMIC DNA]</scope>
    <source>
        <strain evidence="1 2">IHI A82</strain>
    </source>
</reference>
<name>A0A439CPY6_9PEZI</name>